<dbReference type="PRINTS" id="PR00463">
    <property type="entry name" value="EP450I"/>
</dbReference>
<keyword evidence="12 16" id="KW-0503">Monooxygenase</keyword>
<comment type="similarity">
    <text evidence="4 16">Belongs to the cytochrome P450 family.</text>
</comment>
<evidence type="ECO:0000256" key="2">
    <source>
        <dbReference type="ARBA" id="ARBA00004174"/>
    </source>
</evidence>
<gene>
    <name evidence="18" type="ORF">PLEPLA_LOCUS5295</name>
</gene>
<evidence type="ECO:0000256" key="12">
    <source>
        <dbReference type="ARBA" id="ARBA00023033"/>
    </source>
</evidence>
<dbReference type="InterPro" id="IPR017972">
    <property type="entry name" value="Cyt_P450_CS"/>
</dbReference>
<dbReference type="InterPro" id="IPR001128">
    <property type="entry name" value="Cyt_P450"/>
</dbReference>
<evidence type="ECO:0000256" key="9">
    <source>
        <dbReference type="ARBA" id="ARBA00022848"/>
    </source>
</evidence>
<proteinExistence type="inferred from homology"/>
<keyword evidence="11 15" id="KW-0408">Iron</keyword>
<feature type="binding site" description="axial binding residue" evidence="15">
    <location>
        <position position="394"/>
    </location>
    <ligand>
        <name>heme</name>
        <dbReference type="ChEBI" id="CHEBI:30413"/>
    </ligand>
    <ligandPart>
        <name>Fe</name>
        <dbReference type="ChEBI" id="CHEBI:18248"/>
    </ligandPart>
</feature>
<dbReference type="PANTHER" id="PTHR24302:SF32">
    <property type="entry name" value="CYTOCHROME P450, FAMILY 3, SUBFAMILY A, POLYPEPTIDE 65"/>
    <property type="match status" value="1"/>
</dbReference>
<dbReference type="AlphaFoldDB" id="A0A9N7TS13"/>
<evidence type="ECO:0000313" key="18">
    <source>
        <dbReference type="EMBL" id="CAB1417491.1"/>
    </source>
</evidence>
<evidence type="ECO:0000256" key="16">
    <source>
        <dbReference type="RuleBase" id="RU000461"/>
    </source>
</evidence>
<evidence type="ECO:0000256" key="10">
    <source>
        <dbReference type="ARBA" id="ARBA00023002"/>
    </source>
</evidence>
<dbReference type="GO" id="GO:0008395">
    <property type="term" value="F:steroid hydroxylase activity"/>
    <property type="evidence" value="ECO:0007669"/>
    <property type="project" value="TreeGrafter"/>
</dbReference>
<evidence type="ECO:0000256" key="15">
    <source>
        <dbReference type="PIRSR" id="PIRSR602401-1"/>
    </source>
</evidence>
<evidence type="ECO:0000256" key="3">
    <source>
        <dbReference type="ARBA" id="ARBA00004406"/>
    </source>
</evidence>
<keyword evidence="9" id="KW-0492">Microsome</keyword>
<evidence type="ECO:0000256" key="5">
    <source>
        <dbReference type="ARBA" id="ARBA00012109"/>
    </source>
</evidence>
<evidence type="ECO:0000256" key="11">
    <source>
        <dbReference type="ARBA" id="ARBA00023004"/>
    </source>
</evidence>
<evidence type="ECO:0000256" key="8">
    <source>
        <dbReference type="ARBA" id="ARBA00022824"/>
    </source>
</evidence>
<dbReference type="Proteomes" id="UP001153269">
    <property type="component" value="Unassembled WGS sequence"/>
</dbReference>
<dbReference type="GO" id="GO:0016712">
    <property type="term" value="F:oxidoreductase activity, acting on paired donors, with incorporation or reduction of molecular oxygen, reduced flavin or flavoprotein as one donor, and incorporation of one atom of oxygen"/>
    <property type="evidence" value="ECO:0007669"/>
    <property type="project" value="UniProtKB-EC"/>
</dbReference>
<keyword evidence="17" id="KW-1133">Transmembrane helix</keyword>
<evidence type="ECO:0000256" key="14">
    <source>
        <dbReference type="ARBA" id="ARBA00047827"/>
    </source>
</evidence>
<dbReference type="InterPro" id="IPR002401">
    <property type="entry name" value="Cyt_P450_E_grp-I"/>
</dbReference>
<dbReference type="EC" id="1.14.14.1" evidence="5"/>
<accession>A0A9N7TS13</accession>
<comment type="caution">
    <text evidence="18">The sequence shown here is derived from an EMBL/GenBank/DDBJ whole genome shotgun (WGS) entry which is preliminary data.</text>
</comment>
<keyword evidence="6 15" id="KW-0349">Heme</keyword>
<dbReference type="Gene3D" id="1.10.630.10">
    <property type="entry name" value="Cytochrome P450"/>
    <property type="match status" value="1"/>
</dbReference>
<protein>
    <recommendedName>
        <fullName evidence="5">unspecific monooxygenase</fullName>
        <ecNumber evidence="5">1.14.14.1</ecNumber>
    </recommendedName>
</protein>
<dbReference type="EMBL" id="CADEAL010000267">
    <property type="protein sequence ID" value="CAB1417491.1"/>
    <property type="molecule type" value="Genomic_DNA"/>
</dbReference>
<dbReference type="GO" id="GO:0020037">
    <property type="term" value="F:heme binding"/>
    <property type="evidence" value="ECO:0007669"/>
    <property type="project" value="InterPro"/>
</dbReference>
<evidence type="ECO:0000256" key="17">
    <source>
        <dbReference type="SAM" id="Phobius"/>
    </source>
</evidence>
<keyword evidence="13 17" id="KW-0472">Membrane</keyword>
<dbReference type="InterPro" id="IPR050705">
    <property type="entry name" value="Cytochrome_P450_3A"/>
</dbReference>
<dbReference type="InterPro" id="IPR036396">
    <property type="entry name" value="Cyt_P450_sf"/>
</dbReference>
<sequence length="459" mass="52623">MGTVGRYNKVPYLDDVECAKKYGRVWGMYEFKRPMLAVMDPDMVKTILVKECFTYFINRRIFPSIGELYDTLFFSMGDDWRRIRNTLSPTFSSGRLKEMFSIVRHHSRKMADRLRLKVDNDEVIELKSVFAPYSLDAIASCAFSVDVDSINNPSSPIFIHSSKLFRLSILVFICHGFFPFLVPLLELFGLSIFNKTSSSYLRAAVEKIRAERDGQDSRDILQQMIDSQTVSESRREKQNKGLNDHEISSQGILFLNAGLETSNSALSFLAYNLARNPEAMKHLQKEIDETFPNKGQVQYEALMQMEYLECVINESLRLYPPGARLEREAKETIKINGIIIPKGMLVTIPVYALHRDPELWPEPEEFKPDRFSKENKQNINPYAFLPFGLGPRNCVGMRFAKIIVKLALVEILQNYSFSVCEETEIPLQMDPQGLLGPLKPIKLKLVPRSDASEHVDMCN</sequence>
<dbReference type="PANTHER" id="PTHR24302">
    <property type="entry name" value="CYTOCHROME P450 FAMILY 3"/>
    <property type="match status" value="1"/>
</dbReference>
<evidence type="ECO:0000256" key="6">
    <source>
        <dbReference type="ARBA" id="ARBA00022617"/>
    </source>
</evidence>
<reference evidence="18" key="1">
    <citation type="submission" date="2020-03" db="EMBL/GenBank/DDBJ databases">
        <authorList>
            <person name="Weist P."/>
        </authorList>
    </citation>
    <scope>NUCLEOTIDE SEQUENCE</scope>
</reference>
<dbReference type="GO" id="GO:0005789">
    <property type="term" value="C:endoplasmic reticulum membrane"/>
    <property type="evidence" value="ECO:0007669"/>
    <property type="project" value="UniProtKB-SubCell"/>
</dbReference>
<keyword evidence="8" id="KW-0256">Endoplasmic reticulum</keyword>
<keyword evidence="17" id="KW-0812">Transmembrane</keyword>
<evidence type="ECO:0000256" key="4">
    <source>
        <dbReference type="ARBA" id="ARBA00010617"/>
    </source>
</evidence>
<dbReference type="SUPFAM" id="SSF48264">
    <property type="entry name" value="Cytochrome P450"/>
    <property type="match status" value="1"/>
</dbReference>
<dbReference type="PROSITE" id="PS00086">
    <property type="entry name" value="CYTOCHROME_P450"/>
    <property type="match status" value="1"/>
</dbReference>
<comment type="catalytic activity">
    <reaction evidence="14">
        <text>an organic molecule + reduced [NADPH--hemoprotein reductase] + O2 = an alcohol + oxidized [NADPH--hemoprotein reductase] + H2O + H(+)</text>
        <dbReference type="Rhea" id="RHEA:17149"/>
        <dbReference type="Rhea" id="RHEA-COMP:11964"/>
        <dbReference type="Rhea" id="RHEA-COMP:11965"/>
        <dbReference type="ChEBI" id="CHEBI:15377"/>
        <dbReference type="ChEBI" id="CHEBI:15378"/>
        <dbReference type="ChEBI" id="CHEBI:15379"/>
        <dbReference type="ChEBI" id="CHEBI:30879"/>
        <dbReference type="ChEBI" id="CHEBI:57618"/>
        <dbReference type="ChEBI" id="CHEBI:58210"/>
        <dbReference type="ChEBI" id="CHEBI:142491"/>
        <dbReference type="EC" id="1.14.14.1"/>
    </reaction>
</comment>
<organism evidence="18 19">
    <name type="scientific">Pleuronectes platessa</name>
    <name type="common">European plaice</name>
    <dbReference type="NCBI Taxonomy" id="8262"/>
    <lineage>
        <taxon>Eukaryota</taxon>
        <taxon>Metazoa</taxon>
        <taxon>Chordata</taxon>
        <taxon>Craniata</taxon>
        <taxon>Vertebrata</taxon>
        <taxon>Euteleostomi</taxon>
        <taxon>Actinopterygii</taxon>
        <taxon>Neopterygii</taxon>
        <taxon>Teleostei</taxon>
        <taxon>Neoteleostei</taxon>
        <taxon>Acanthomorphata</taxon>
        <taxon>Carangaria</taxon>
        <taxon>Pleuronectiformes</taxon>
        <taxon>Pleuronectoidei</taxon>
        <taxon>Pleuronectidae</taxon>
        <taxon>Pleuronectes</taxon>
    </lineage>
</organism>
<dbReference type="PRINTS" id="PR00385">
    <property type="entry name" value="P450"/>
</dbReference>
<evidence type="ECO:0000313" key="19">
    <source>
        <dbReference type="Proteomes" id="UP001153269"/>
    </source>
</evidence>
<comment type="subcellular location">
    <subcellularLocation>
        <location evidence="3">Endoplasmic reticulum membrane</location>
        <topology evidence="3">Peripheral membrane protein</topology>
    </subcellularLocation>
    <subcellularLocation>
        <location evidence="2">Microsome membrane</location>
        <topology evidence="2">Peripheral membrane protein</topology>
    </subcellularLocation>
</comment>
<keyword evidence="7 15" id="KW-0479">Metal-binding</keyword>
<evidence type="ECO:0000256" key="1">
    <source>
        <dbReference type="ARBA" id="ARBA00001971"/>
    </source>
</evidence>
<dbReference type="FunFam" id="1.10.630.10:FF:000003">
    <property type="entry name" value="cytochrome P450 3A12-like isoform X2"/>
    <property type="match status" value="1"/>
</dbReference>
<dbReference type="GO" id="GO:0005506">
    <property type="term" value="F:iron ion binding"/>
    <property type="evidence" value="ECO:0007669"/>
    <property type="project" value="InterPro"/>
</dbReference>
<feature type="transmembrane region" description="Helical" evidence="17">
    <location>
        <begin position="169"/>
        <end position="193"/>
    </location>
</feature>
<dbReference type="Pfam" id="PF00067">
    <property type="entry name" value="p450"/>
    <property type="match status" value="1"/>
</dbReference>
<evidence type="ECO:0000256" key="7">
    <source>
        <dbReference type="ARBA" id="ARBA00022723"/>
    </source>
</evidence>
<comment type="cofactor">
    <cofactor evidence="1 15">
        <name>heme</name>
        <dbReference type="ChEBI" id="CHEBI:30413"/>
    </cofactor>
</comment>
<name>A0A9N7TS13_PLEPL</name>
<keyword evidence="10 16" id="KW-0560">Oxidoreductase</keyword>
<evidence type="ECO:0000256" key="13">
    <source>
        <dbReference type="ARBA" id="ARBA00023136"/>
    </source>
</evidence>
<keyword evidence="19" id="KW-1185">Reference proteome</keyword>